<keyword evidence="1" id="KW-1133">Transmembrane helix</keyword>
<protein>
    <submittedName>
        <fullName evidence="2">Uncharacterized protein</fullName>
    </submittedName>
</protein>
<dbReference type="Proteomes" id="UP000178520">
    <property type="component" value="Unassembled WGS sequence"/>
</dbReference>
<proteinExistence type="predicted"/>
<evidence type="ECO:0000256" key="1">
    <source>
        <dbReference type="SAM" id="Phobius"/>
    </source>
</evidence>
<keyword evidence="1" id="KW-0472">Membrane</keyword>
<dbReference type="AlphaFoldDB" id="A0A1F8E9H7"/>
<dbReference type="EMBL" id="MGJA01000012">
    <property type="protein sequence ID" value="OGM97442.1"/>
    <property type="molecule type" value="Genomic_DNA"/>
</dbReference>
<accession>A0A1F8E9H7</accession>
<comment type="caution">
    <text evidence="2">The sequence shown here is derived from an EMBL/GenBank/DDBJ whole genome shotgun (WGS) entry which is preliminary data.</text>
</comment>
<evidence type="ECO:0000313" key="2">
    <source>
        <dbReference type="EMBL" id="OGM97442.1"/>
    </source>
</evidence>
<evidence type="ECO:0000313" key="3">
    <source>
        <dbReference type="Proteomes" id="UP000178520"/>
    </source>
</evidence>
<organism evidence="2 3">
    <name type="scientific">Candidatus Yanofskybacteria bacterium RIFCSPHIGHO2_01_FULL_41_21</name>
    <dbReference type="NCBI Taxonomy" id="1802660"/>
    <lineage>
        <taxon>Bacteria</taxon>
        <taxon>Candidatus Yanofskyibacteriota</taxon>
    </lineage>
</organism>
<name>A0A1F8E9H7_9BACT</name>
<feature type="transmembrane region" description="Helical" evidence="1">
    <location>
        <begin position="28"/>
        <end position="45"/>
    </location>
</feature>
<reference evidence="2 3" key="1">
    <citation type="journal article" date="2016" name="Nat. Commun.">
        <title>Thousands of microbial genomes shed light on interconnected biogeochemical processes in an aquifer system.</title>
        <authorList>
            <person name="Anantharaman K."/>
            <person name="Brown C.T."/>
            <person name="Hug L.A."/>
            <person name="Sharon I."/>
            <person name="Castelle C.J."/>
            <person name="Probst A.J."/>
            <person name="Thomas B.C."/>
            <person name="Singh A."/>
            <person name="Wilkins M.J."/>
            <person name="Karaoz U."/>
            <person name="Brodie E.L."/>
            <person name="Williams K.H."/>
            <person name="Hubbard S.S."/>
            <person name="Banfield J.F."/>
        </authorList>
    </citation>
    <scope>NUCLEOTIDE SEQUENCE [LARGE SCALE GENOMIC DNA]</scope>
</reference>
<keyword evidence="1" id="KW-0812">Transmembrane</keyword>
<gene>
    <name evidence="2" type="ORF">A2735_01775</name>
</gene>
<dbReference type="STRING" id="1802660.A2735_01775"/>
<sequence>MPDKHFKYGPASYFGTTNIFAGIDTVNGLYFIILIASYGDFIFHLKKRFILSPTRIFIPQI</sequence>